<sequence length="246" mass="27151">MAEVQSTRLSSNPYRVSVMPDDVPSMDVSEQTWSDSATNVPEEEASEDSSLNETYQEMPSPTAAKGDLPGLPEPPHHMSKHVLRKLRRLVKKRGKEIEMLTVFTKEGDIVCSHETPNPAAEKPSYSPNSAEGKYLRLALELGFKQEGCPFEFGNFNWLSGIQEEVDDKLTLLGSPNGEHPGDGPHQFYGVLSPTGRYVFAAVLREGPSGELGPKSMRKMRDLADKLEVYEQWAGKGGFISKIAAKI</sequence>
<feature type="compositionally biased region" description="Polar residues" evidence="1">
    <location>
        <begin position="1"/>
        <end position="14"/>
    </location>
</feature>
<feature type="region of interest" description="Disordered" evidence="1">
    <location>
        <begin position="1"/>
        <end position="81"/>
    </location>
</feature>
<name>A0ABR1P309_DIAER</name>
<evidence type="ECO:0000256" key="1">
    <source>
        <dbReference type="SAM" id="MobiDB-lite"/>
    </source>
</evidence>
<feature type="compositionally biased region" description="Polar residues" evidence="1">
    <location>
        <begin position="28"/>
        <end position="39"/>
    </location>
</feature>
<accession>A0ABR1P309</accession>
<proteinExistence type="predicted"/>
<evidence type="ECO:0000313" key="2">
    <source>
        <dbReference type="EMBL" id="KAK7725029.1"/>
    </source>
</evidence>
<protein>
    <submittedName>
        <fullName evidence="2">Uncharacterized protein</fullName>
    </submittedName>
</protein>
<keyword evidence="3" id="KW-1185">Reference proteome</keyword>
<comment type="caution">
    <text evidence="2">The sequence shown here is derived from an EMBL/GenBank/DDBJ whole genome shotgun (WGS) entry which is preliminary data.</text>
</comment>
<evidence type="ECO:0000313" key="3">
    <source>
        <dbReference type="Proteomes" id="UP001430848"/>
    </source>
</evidence>
<dbReference type="Proteomes" id="UP001430848">
    <property type="component" value="Unassembled WGS sequence"/>
</dbReference>
<gene>
    <name evidence="2" type="ORF">SLS63_008431</name>
</gene>
<feature type="compositionally biased region" description="Polar residues" evidence="1">
    <location>
        <begin position="48"/>
        <end position="59"/>
    </location>
</feature>
<reference evidence="2 3" key="1">
    <citation type="submission" date="2024-02" db="EMBL/GenBank/DDBJ databases">
        <title>De novo assembly and annotation of 12 fungi associated with fruit tree decline syndrome in Ontario, Canada.</title>
        <authorList>
            <person name="Sulman M."/>
            <person name="Ellouze W."/>
            <person name="Ilyukhin E."/>
        </authorList>
    </citation>
    <scope>NUCLEOTIDE SEQUENCE [LARGE SCALE GENOMIC DNA]</scope>
    <source>
        <strain evidence="2 3">M169</strain>
    </source>
</reference>
<dbReference type="EMBL" id="JAKNSF020000053">
    <property type="protein sequence ID" value="KAK7725029.1"/>
    <property type="molecule type" value="Genomic_DNA"/>
</dbReference>
<organism evidence="2 3">
    <name type="scientific">Diaporthe eres</name>
    <name type="common">Phomopsis oblonga</name>
    <dbReference type="NCBI Taxonomy" id="83184"/>
    <lineage>
        <taxon>Eukaryota</taxon>
        <taxon>Fungi</taxon>
        <taxon>Dikarya</taxon>
        <taxon>Ascomycota</taxon>
        <taxon>Pezizomycotina</taxon>
        <taxon>Sordariomycetes</taxon>
        <taxon>Sordariomycetidae</taxon>
        <taxon>Diaporthales</taxon>
        <taxon>Diaporthaceae</taxon>
        <taxon>Diaporthe</taxon>
        <taxon>Diaporthe eres species complex</taxon>
    </lineage>
</organism>